<dbReference type="InterPro" id="IPR043917">
    <property type="entry name" value="DUF5753"/>
</dbReference>
<dbReference type="GO" id="GO:0003677">
    <property type="term" value="F:DNA binding"/>
    <property type="evidence" value="ECO:0007669"/>
    <property type="project" value="InterPro"/>
</dbReference>
<dbReference type="InterPro" id="IPR010982">
    <property type="entry name" value="Lambda_DNA-bd_dom_sf"/>
</dbReference>
<protein>
    <submittedName>
        <fullName evidence="2">Transcriptional regulator with XRE-family HTH domain</fullName>
    </submittedName>
</protein>
<dbReference type="InterPro" id="IPR001387">
    <property type="entry name" value="Cro/C1-type_HTH"/>
</dbReference>
<dbReference type="PROSITE" id="PS50943">
    <property type="entry name" value="HTH_CROC1"/>
    <property type="match status" value="1"/>
</dbReference>
<proteinExistence type="predicted"/>
<dbReference type="CDD" id="cd00093">
    <property type="entry name" value="HTH_XRE"/>
    <property type="match status" value="1"/>
</dbReference>
<feature type="domain" description="HTH cro/C1-type" evidence="1">
    <location>
        <begin position="19"/>
        <end position="72"/>
    </location>
</feature>
<evidence type="ECO:0000313" key="3">
    <source>
        <dbReference type="Proteomes" id="UP000567795"/>
    </source>
</evidence>
<sequence>MMESHAKDESVLALFGSEMRLERTRAKMSQSELAAKCFCTQSLLSKIEATKRLPSEDLAKRLDEIFKTGGRFERMWPTVVRHAYPVWFRPYVELEAAATHIQTFEAQIVPGLLQTEDYARAVFGTERGRNTGILLDARMARQRILDRDEPPLLWFIMDETALRRNIGGAEVMRAQMERMLHVIEQTPTVIQVVPFDVGVRPGLSGSFATLSFDDGPDVLYEESFYEGQLRGEKEPVGTARDAYDLLRAVALSPGASADLIASIAKDTSWVYRLT</sequence>
<keyword evidence="3" id="KW-1185">Reference proteome</keyword>
<dbReference type="Pfam" id="PF19054">
    <property type="entry name" value="DUF5753"/>
    <property type="match status" value="1"/>
</dbReference>
<name>A0A852ZTS1_9ACTN</name>
<dbReference type="Proteomes" id="UP000567795">
    <property type="component" value="Unassembled WGS sequence"/>
</dbReference>
<accession>A0A852ZTS1</accession>
<dbReference type="RefSeq" id="WP_179814476.1">
    <property type="nucleotide sequence ID" value="NZ_JACBZD010000001.1"/>
</dbReference>
<gene>
    <name evidence="2" type="ORF">FHU37_002746</name>
</gene>
<reference evidence="2 3" key="1">
    <citation type="submission" date="2020-07" db="EMBL/GenBank/DDBJ databases">
        <title>Sequencing the genomes of 1000 actinobacteria strains.</title>
        <authorList>
            <person name="Klenk H.-P."/>
        </authorList>
    </citation>
    <scope>NUCLEOTIDE SEQUENCE [LARGE SCALE GENOMIC DNA]</scope>
    <source>
        <strain evidence="2 3">DSM 42178</strain>
    </source>
</reference>
<dbReference type="EMBL" id="JACBZD010000001">
    <property type="protein sequence ID" value="NYI05803.1"/>
    <property type="molecule type" value="Genomic_DNA"/>
</dbReference>
<dbReference type="SMART" id="SM00530">
    <property type="entry name" value="HTH_XRE"/>
    <property type="match status" value="1"/>
</dbReference>
<evidence type="ECO:0000259" key="1">
    <source>
        <dbReference type="PROSITE" id="PS50943"/>
    </source>
</evidence>
<dbReference type="AlphaFoldDB" id="A0A852ZTS1"/>
<dbReference type="Pfam" id="PF13560">
    <property type="entry name" value="HTH_31"/>
    <property type="match status" value="1"/>
</dbReference>
<evidence type="ECO:0000313" key="2">
    <source>
        <dbReference type="EMBL" id="NYI05803.1"/>
    </source>
</evidence>
<dbReference type="SUPFAM" id="SSF47413">
    <property type="entry name" value="lambda repressor-like DNA-binding domains"/>
    <property type="match status" value="1"/>
</dbReference>
<dbReference type="Gene3D" id="1.10.260.40">
    <property type="entry name" value="lambda repressor-like DNA-binding domains"/>
    <property type="match status" value="1"/>
</dbReference>
<organism evidence="2 3">
    <name type="scientific">Allostreptomyces psammosilenae</name>
    <dbReference type="NCBI Taxonomy" id="1892865"/>
    <lineage>
        <taxon>Bacteria</taxon>
        <taxon>Bacillati</taxon>
        <taxon>Actinomycetota</taxon>
        <taxon>Actinomycetes</taxon>
        <taxon>Kitasatosporales</taxon>
        <taxon>Streptomycetaceae</taxon>
        <taxon>Allostreptomyces</taxon>
    </lineage>
</organism>
<comment type="caution">
    <text evidence="2">The sequence shown here is derived from an EMBL/GenBank/DDBJ whole genome shotgun (WGS) entry which is preliminary data.</text>
</comment>